<keyword evidence="1" id="KW-0812">Transmembrane</keyword>
<protein>
    <recommendedName>
        <fullName evidence="2">EamA domain-containing protein</fullName>
    </recommendedName>
</protein>
<keyword evidence="1" id="KW-0472">Membrane</keyword>
<organism evidence="3 4">
    <name type="scientific">Candidatus Roizmanbacteria bacterium CG_4_10_14_0_8_um_filter_39_9</name>
    <dbReference type="NCBI Taxonomy" id="1974829"/>
    <lineage>
        <taxon>Bacteria</taxon>
        <taxon>Candidatus Roizmaniibacteriota</taxon>
    </lineage>
</organism>
<dbReference type="Pfam" id="PF00892">
    <property type="entry name" value="EamA"/>
    <property type="match status" value="1"/>
</dbReference>
<feature type="transmembrane region" description="Helical" evidence="1">
    <location>
        <begin position="94"/>
        <end position="114"/>
    </location>
</feature>
<dbReference type="EMBL" id="PFLF01000049">
    <property type="protein sequence ID" value="PIY69129.1"/>
    <property type="molecule type" value="Genomic_DNA"/>
</dbReference>
<accession>A0A2M7QD42</accession>
<evidence type="ECO:0000313" key="4">
    <source>
        <dbReference type="Proteomes" id="UP000230108"/>
    </source>
</evidence>
<evidence type="ECO:0000259" key="2">
    <source>
        <dbReference type="Pfam" id="PF00892"/>
    </source>
</evidence>
<reference evidence="4" key="1">
    <citation type="submission" date="2017-09" db="EMBL/GenBank/DDBJ databases">
        <title>Depth-based differentiation of microbial function through sediment-hosted aquifers and enrichment of novel symbionts in the deep terrestrial subsurface.</title>
        <authorList>
            <person name="Probst A.J."/>
            <person name="Ladd B."/>
            <person name="Jarett J.K."/>
            <person name="Geller-Mcgrath D.E."/>
            <person name="Sieber C.M.K."/>
            <person name="Emerson J.B."/>
            <person name="Anantharaman K."/>
            <person name="Thomas B.C."/>
            <person name="Malmstrom R."/>
            <person name="Stieglmeier M."/>
            <person name="Klingl A."/>
            <person name="Woyke T."/>
            <person name="Ryan C.M."/>
            <person name="Banfield J.F."/>
        </authorList>
    </citation>
    <scope>NUCLEOTIDE SEQUENCE [LARGE SCALE GENOMIC DNA]</scope>
</reference>
<keyword evidence="1" id="KW-1133">Transmembrane helix</keyword>
<proteinExistence type="predicted"/>
<dbReference type="Proteomes" id="UP000230108">
    <property type="component" value="Unassembled WGS sequence"/>
</dbReference>
<evidence type="ECO:0000313" key="3">
    <source>
        <dbReference type="EMBL" id="PIY69129.1"/>
    </source>
</evidence>
<dbReference type="AlphaFoldDB" id="A0A2M7QD42"/>
<gene>
    <name evidence="3" type="ORF">COY90_02200</name>
</gene>
<dbReference type="Gene3D" id="1.10.3730.20">
    <property type="match status" value="1"/>
</dbReference>
<dbReference type="GO" id="GO:0016020">
    <property type="term" value="C:membrane"/>
    <property type="evidence" value="ECO:0007669"/>
    <property type="project" value="InterPro"/>
</dbReference>
<evidence type="ECO:0000256" key="1">
    <source>
        <dbReference type="SAM" id="Phobius"/>
    </source>
</evidence>
<feature type="transmembrane region" description="Helical" evidence="1">
    <location>
        <begin position="120"/>
        <end position="140"/>
    </location>
</feature>
<feature type="domain" description="EamA" evidence="2">
    <location>
        <begin position="7"/>
        <end position="137"/>
    </location>
</feature>
<dbReference type="InterPro" id="IPR037185">
    <property type="entry name" value="EmrE-like"/>
</dbReference>
<feature type="transmembrane region" description="Helical" evidence="1">
    <location>
        <begin position="61"/>
        <end position="82"/>
    </location>
</feature>
<feature type="non-terminal residue" evidence="3">
    <location>
        <position position="179"/>
    </location>
</feature>
<name>A0A2M7QD42_9BACT</name>
<comment type="caution">
    <text evidence="3">The sequence shown here is derived from an EMBL/GenBank/DDBJ whole genome shotgun (WGS) entry which is preliminary data.</text>
</comment>
<feature type="transmembrane region" description="Helical" evidence="1">
    <location>
        <begin position="34"/>
        <end position="55"/>
    </location>
</feature>
<feature type="transmembrane region" description="Helical" evidence="1">
    <location>
        <begin position="152"/>
        <end position="170"/>
    </location>
</feature>
<dbReference type="InterPro" id="IPR000620">
    <property type="entry name" value="EamA_dom"/>
</dbReference>
<sequence length="179" mass="19820">MLIVSTLFAILSYVGWGVGDVISIKIFRNNDSGAVTFYSALYRIFIWLILFPFFYNGFQNITLIPLLFNLLAGCSSGLGYYFFGKAAKKINPSLVAAISGGWGGVALLLSLIFFHEIMTIPQWVSVGLIFIGLFFTTFNLNRIQKIKLKNSGVMYAVGSLLLWGACGAFLKIPAQKYGW</sequence>
<dbReference type="SUPFAM" id="SSF103481">
    <property type="entry name" value="Multidrug resistance efflux transporter EmrE"/>
    <property type="match status" value="1"/>
</dbReference>
<feature type="transmembrane region" description="Helical" evidence="1">
    <location>
        <begin position="6"/>
        <end position="27"/>
    </location>
</feature>